<comment type="caution">
    <text evidence="2">The sequence shown here is derived from an EMBL/GenBank/DDBJ whole genome shotgun (WGS) entry which is preliminary data.</text>
</comment>
<reference evidence="2 3" key="1">
    <citation type="submission" date="2021-03" db="EMBL/GenBank/DDBJ databases">
        <title>Whole genome sequence of Agrobacterium sp. strain Rnr.</title>
        <authorList>
            <person name="Mafakheri H."/>
            <person name="Taghavi S.M."/>
            <person name="Nemanja K."/>
            <person name="Osdaghi E."/>
        </authorList>
    </citation>
    <scope>NUCLEOTIDE SEQUENCE [LARGE SCALE GENOMIC DNA]</scope>
    <source>
        <strain evidence="2 3">Rnr</strain>
    </source>
</reference>
<keyword evidence="3" id="KW-1185">Reference proteome</keyword>
<protein>
    <submittedName>
        <fullName evidence="2">Uncharacterized protein</fullName>
    </submittedName>
</protein>
<dbReference type="RefSeq" id="WP_207133092.1">
    <property type="nucleotide sequence ID" value="NZ_JAFLNA010000002.1"/>
</dbReference>
<organism evidence="2 3">
    <name type="scientific">Agrobacterium burrii</name>
    <dbReference type="NCBI Taxonomy" id="2815339"/>
    <lineage>
        <taxon>Bacteria</taxon>
        <taxon>Pseudomonadati</taxon>
        <taxon>Pseudomonadota</taxon>
        <taxon>Alphaproteobacteria</taxon>
        <taxon>Hyphomicrobiales</taxon>
        <taxon>Rhizobiaceae</taxon>
        <taxon>Rhizobium/Agrobacterium group</taxon>
        <taxon>Agrobacterium</taxon>
        <taxon>Agrobacterium tumefaciens complex</taxon>
    </lineage>
</organism>
<gene>
    <name evidence="2" type="ORF">JZX89_03500</name>
</gene>
<proteinExistence type="predicted"/>
<feature type="region of interest" description="Disordered" evidence="1">
    <location>
        <begin position="1"/>
        <end position="33"/>
    </location>
</feature>
<feature type="non-terminal residue" evidence="2">
    <location>
        <position position="1"/>
    </location>
</feature>
<name>A0ABS3ECX6_9HYPH</name>
<accession>A0ABS3ECX6</accession>
<evidence type="ECO:0000313" key="3">
    <source>
        <dbReference type="Proteomes" id="UP000664699"/>
    </source>
</evidence>
<dbReference type="Proteomes" id="UP000664699">
    <property type="component" value="Unassembled WGS sequence"/>
</dbReference>
<dbReference type="EMBL" id="JAFLNA010000002">
    <property type="protein sequence ID" value="MBO0129804.1"/>
    <property type="molecule type" value="Genomic_DNA"/>
</dbReference>
<evidence type="ECO:0000313" key="2">
    <source>
        <dbReference type="EMBL" id="MBO0129804.1"/>
    </source>
</evidence>
<evidence type="ECO:0000256" key="1">
    <source>
        <dbReference type="SAM" id="MobiDB-lite"/>
    </source>
</evidence>
<sequence>RRQQRRRPRSVSGLIRDHPQTSQHTKSQKIRKSDKLLNLKDSLQTIAETDGFPCFSHLAPDAAALFRL</sequence>